<dbReference type="EMBL" id="JAVRIB010000028">
    <property type="protein sequence ID" value="MDT0636341.1"/>
    <property type="molecule type" value="Genomic_DNA"/>
</dbReference>
<gene>
    <name evidence="2" type="ORF">RM532_15430</name>
</gene>
<proteinExistence type="predicted"/>
<accession>A0ABU3C450</accession>
<comment type="caution">
    <text evidence="2">The sequence shown here is derived from an EMBL/GenBank/DDBJ whole genome shotgun (WGS) entry which is preliminary data.</text>
</comment>
<name>A0ABU3C450_9GAMM</name>
<evidence type="ECO:0000313" key="2">
    <source>
        <dbReference type="EMBL" id="MDT0636341.1"/>
    </source>
</evidence>
<dbReference type="Proteomes" id="UP001251857">
    <property type="component" value="Unassembled WGS sequence"/>
</dbReference>
<organism evidence="2 3">
    <name type="scientific">Spectribacter hydrogenoxidans</name>
    <dbReference type="NCBI Taxonomy" id="3075608"/>
    <lineage>
        <taxon>Bacteria</taxon>
        <taxon>Pseudomonadati</taxon>
        <taxon>Pseudomonadota</taxon>
        <taxon>Gammaproteobacteria</taxon>
        <taxon>Salinisphaerales</taxon>
        <taxon>Salinisphaeraceae</taxon>
        <taxon>Spectribacter</taxon>
    </lineage>
</organism>
<keyword evidence="1" id="KW-0732">Signal</keyword>
<keyword evidence="3" id="KW-1185">Reference proteome</keyword>
<sequence length="679" mass="75733">MNETRLSNLVRMVTGGALVLCTTFVWAAPAGPPSGNEGFFERLWGKTTLSTFIRAEGSVRTTSAQNINNQTTNMFQKVAVPRQTFVPPTLAGMPLTDGNDWNTPLPAFSDVLRRGDRVPTKERDYNYTVLRAQSELQMKFTRSWRFVGRVRGVYDPGFYEEFDAGSVADQQGTGIIGGPPELYQGSPNYFEALGRNGKNINPLEFAGENYLIDFPALLVEYKEGNLTLRAGNQQIAWGQAIFFRTLDVVNGLDLRRHSLLDRAFEEFSDKRVPKLSLRGTYQLGSIVIDSYVGKFQPRIYGNPNTSFNVIPAQFTVYDNYYSGGYDNEIDGGFRMKADYGNWGWQAMAVTRMHPAGTFSWARSGVESPLTGTLGETANTAYAVKLPTCDGTENPTLCRNSENPGEALSKTNFVPEPGGVYTAREWFTYAADARLDGIGGFNQAVEEFPDLKDVYVTKVQSYDELFNQLNTLMVAAGGSYRGYIERDYHREDVYGLGLSYVTSSENSLLNQIILNLEVQYTPERVFTAPTLSSSFLKTDEWIASLVVEKWTRWTAAFPAAYLVGQFQHRSESDLVGRHLSGYGASETNAPPPGISSANYLVLAAMQPWPGREFVFEFATLLDIKGGILVQPLLQWNLGNGMIAEFFYNFIDGNLYGEPTENTLSSVDWADEVAVRFKYQF</sequence>
<feature type="signal peptide" evidence="1">
    <location>
        <begin position="1"/>
        <end position="27"/>
    </location>
</feature>
<dbReference type="Pfam" id="PF06980">
    <property type="entry name" value="DUF1302"/>
    <property type="match status" value="1"/>
</dbReference>
<reference evidence="2 3" key="1">
    <citation type="submission" date="2023-09" db="EMBL/GenBank/DDBJ databases">
        <authorList>
            <person name="Rey-Velasco X."/>
        </authorList>
    </citation>
    <scope>NUCLEOTIDE SEQUENCE [LARGE SCALE GENOMIC DNA]</scope>
    <source>
        <strain evidence="2 3">W335</strain>
    </source>
</reference>
<dbReference type="RefSeq" id="WP_311654235.1">
    <property type="nucleotide sequence ID" value="NZ_JAVRIB010000028.1"/>
</dbReference>
<feature type="chain" id="PRO_5045096263" evidence="1">
    <location>
        <begin position="28"/>
        <end position="679"/>
    </location>
</feature>
<evidence type="ECO:0000313" key="3">
    <source>
        <dbReference type="Proteomes" id="UP001251857"/>
    </source>
</evidence>
<evidence type="ECO:0000256" key="1">
    <source>
        <dbReference type="SAM" id="SignalP"/>
    </source>
</evidence>
<dbReference type="InterPro" id="IPR010727">
    <property type="entry name" value="DUF1302"/>
</dbReference>
<protein>
    <submittedName>
        <fullName evidence="2">DUF1302 family protein</fullName>
    </submittedName>
</protein>